<name>A0A1L7X5J7_9HELO</name>
<evidence type="ECO:0000313" key="2">
    <source>
        <dbReference type="Proteomes" id="UP000184330"/>
    </source>
</evidence>
<dbReference type="OrthoDB" id="4500473at2759"/>
<organism evidence="1 2">
    <name type="scientific">Phialocephala subalpina</name>
    <dbReference type="NCBI Taxonomy" id="576137"/>
    <lineage>
        <taxon>Eukaryota</taxon>
        <taxon>Fungi</taxon>
        <taxon>Dikarya</taxon>
        <taxon>Ascomycota</taxon>
        <taxon>Pezizomycotina</taxon>
        <taxon>Leotiomycetes</taxon>
        <taxon>Helotiales</taxon>
        <taxon>Mollisiaceae</taxon>
        <taxon>Phialocephala</taxon>
        <taxon>Phialocephala fortinii species complex</taxon>
    </lineage>
</organism>
<reference evidence="1 2" key="1">
    <citation type="submission" date="2016-03" db="EMBL/GenBank/DDBJ databases">
        <authorList>
            <person name="Ploux O."/>
        </authorList>
    </citation>
    <scope>NUCLEOTIDE SEQUENCE [LARGE SCALE GENOMIC DNA]</scope>
    <source>
        <strain evidence="1 2">UAMH 11012</strain>
    </source>
</reference>
<protein>
    <submittedName>
        <fullName evidence="1">Uncharacterized protein</fullName>
    </submittedName>
</protein>
<dbReference type="AlphaFoldDB" id="A0A1L7X5J7"/>
<keyword evidence="2" id="KW-1185">Reference proteome</keyword>
<evidence type="ECO:0000313" key="1">
    <source>
        <dbReference type="EMBL" id="CZR60298.1"/>
    </source>
</evidence>
<proteinExistence type="predicted"/>
<sequence>MPPPKTYFLVPTRDSPPSGPIFLGSIIKSPRSPELCINSKTSPLLTSLEIHEKITTDETRHLYRDSKGKVSLFAEFLSGLPLGLDASVGTNWDNGEFAKYAFKELVTKQIFPSQGEIALIFKDEAIQGAIKDSRFRDNLYMITGVKIARGADVLIGKLRERGGNLHFGADLTPVSVPIKVGPDLDVTRGHGQSVEEKHAGEFVFAYRLREIKYRRRKVEEQREYLKGDLFGHNEGKGWGKGEKVEVEEEAELIGLGSGDVGVEDWDAEDVEAVDDDGEEVRCVVFEDEIV</sequence>
<accession>A0A1L7X5J7</accession>
<dbReference type="Proteomes" id="UP000184330">
    <property type="component" value="Unassembled WGS sequence"/>
</dbReference>
<gene>
    <name evidence="1" type="ORF">PAC_10194</name>
</gene>
<dbReference type="EMBL" id="FJOG01000015">
    <property type="protein sequence ID" value="CZR60298.1"/>
    <property type="molecule type" value="Genomic_DNA"/>
</dbReference>